<accession>A0AAN9JSM8</accession>
<dbReference type="Proteomes" id="UP001359559">
    <property type="component" value="Unassembled WGS sequence"/>
</dbReference>
<dbReference type="PANTHER" id="PTHR33159">
    <property type="entry name" value="RPM1-INTERACTING PROTEIN 4 (RIN4) FAMILY PROTEIN"/>
    <property type="match status" value="1"/>
</dbReference>
<protein>
    <recommendedName>
        <fullName evidence="2">RIN4 pathogenic type III effector avirulence factor Avr cleavage site domain-containing protein</fullName>
    </recommendedName>
</protein>
<evidence type="ECO:0000313" key="3">
    <source>
        <dbReference type="EMBL" id="KAK7303358.1"/>
    </source>
</evidence>
<feature type="compositionally biased region" description="Basic residues" evidence="1">
    <location>
        <begin position="182"/>
        <end position="193"/>
    </location>
</feature>
<evidence type="ECO:0000259" key="2">
    <source>
        <dbReference type="Pfam" id="PF05627"/>
    </source>
</evidence>
<reference evidence="3 4" key="1">
    <citation type="submission" date="2024-01" db="EMBL/GenBank/DDBJ databases">
        <title>The genomes of 5 underutilized Papilionoideae crops provide insights into root nodulation and disease resistance.</title>
        <authorList>
            <person name="Yuan L."/>
        </authorList>
    </citation>
    <scope>NUCLEOTIDE SEQUENCE [LARGE SCALE GENOMIC DNA]</scope>
    <source>
        <strain evidence="3">LY-2023</strain>
        <tissue evidence="3">Leaf</tissue>
    </source>
</reference>
<gene>
    <name evidence="3" type="ORF">RJT34_14262</name>
</gene>
<keyword evidence="4" id="KW-1185">Reference proteome</keyword>
<organism evidence="3 4">
    <name type="scientific">Clitoria ternatea</name>
    <name type="common">Butterfly pea</name>
    <dbReference type="NCBI Taxonomy" id="43366"/>
    <lineage>
        <taxon>Eukaryota</taxon>
        <taxon>Viridiplantae</taxon>
        <taxon>Streptophyta</taxon>
        <taxon>Embryophyta</taxon>
        <taxon>Tracheophyta</taxon>
        <taxon>Spermatophyta</taxon>
        <taxon>Magnoliopsida</taxon>
        <taxon>eudicotyledons</taxon>
        <taxon>Gunneridae</taxon>
        <taxon>Pentapetalae</taxon>
        <taxon>rosids</taxon>
        <taxon>fabids</taxon>
        <taxon>Fabales</taxon>
        <taxon>Fabaceae</taxon>
        <taxon>Papilionoideae</taxon>
        <taxon>50 kb inversion clade</taxon>
        <taxon>NPAAA clade</taxon>
        <taxon>indigoferoid/millettioid clade</taxon>
        <taxon>Phaseoleae</taxon>
        <taxon>Clitoria</taxon>
    </lineage>
</organism>
<dbReference type="InterPro" id="IPR008700">
    <property type="entry name" value="TypeIII_avirulence_cleave"/>
</dbReference>
<sequence length="294" mass="33113">MSFWDLRVSGYDLGDVNNACLHHELLRVNVNVTAYSTTWVVVKIFKVLLQYKLANHIYIKSLLLNQQHPISEAPGAKYHKKLVKLIMAQHSHVPKFGNWDNDNVPYTAYFENARRGIMMNPNDPMENPEAFNMCIRVGENVDADEVKGPHGNHTRCHLHHRSRESQGSERSHNSDHFVIQKSHQKRSIGKRGKSISSFSSSSHNRHKSSSSSSNDHTVGLKHEAAAIPKFGTWDVSDPKSAEDYSAIFSKIKEEKQITSSHISSISTPTLDKCANIQNRPSFSLSKDSSATNKL</sequence>
<dbReference type="Pfam" id="PF05627">
    <property type="entry name" value="AvrRpt-cleavage"/>
    <property type="match status" value="2"/>
</dbReference>
<comment type="caution">
    <text evidence="3">The sequence shown here is derived from an EMBL/GenBank/DDBJ whole genome shotgun (WGS) entry which is preliminary data.</text>
</comment>
<dbReference type="EMBL" id="JAYKXN010000003">
    <property type="protein sequence ID" value="KAK7303358.1"/>
    <property type="molecule type" value="Genomic_DNA"/>
</dbReference>
<proteinExistence type="predicted"/>
<evidence type="ECO:0000313" key="4">
    <source>
        <dbReference type="Proteomes" id="UP001359559"/>
    </source>
</evidence>
<feature type="compositionally biased region" description="Basic residues" evidence="1">
    <location>
        <begin position="150"/>
        <end position="162"/>
    </location>
</feature>
<feature type="region of interest" description="Disordered" evidence="1">
    <location>
        <begin position="144"/>
        <end position="218"/>
    </location>
</feature>
<feature type="domain" description="RIN4 pathogenic type III effector avirulence factor Avr cleavage site" evidence="2">
    <location>
        <begin position="89"/>
        <end position="115"/>
    </location>
</feature>
<dbReference type="PANTHER" id="PTHR33159:SF101">
    <property type="entry name" value="OS04G0379600 PROTEIN"/>
    <property type="match status" value="1"/>
</dbReference>
<feature type="domain" description="RIN4 pathogenic type III effector avirulence factor Avr cleavage site" evidence="2">
    <location>
        <begin position="223"/>
        <end position="256"/>
    </location>
</feature>
<name>A0AAN9JSM8_CLITE</name>
<dbReference type="InterPro" id="IPR040387">
    <property type="entry name" value="RIN4/NOI4"/>
</dbReference>
<dbReference type="GO" id="GO:0005886">
    <property type="term" value="C:plasma membrane"/>
    <property type="evidence" value="ECO:0007669"/>
    <property type="project" value="TreeGrafter"/>
</dbReference>
<feature type="compositionally biased region" description="Basic and acidic residues" evidence="1">
    <location>
        <begin position="163"/>
        <end position="175"/>
    </location>
</feature>
<evidence type="ECO:0000256" key="1">
    <source>
        <dbReference type="SAM" id="MobiDB-lite"/>
    </source>
</evidence>
<dbReference type="AlphaFoldDB" id="A0AAN9JSM8"/>